<dbReference type="HOGENOM" id="CLU_1422946_0_0_1"/>
<organism>
    <name type="scientific">Ixodes scapularis</name>
    <name type="common">Black-legged tick</name>
    <name type="synonym">Deer tick</name>
    <dbReference type="NCBI Taxonomy" id="6945"/>
    <lineage>
        <taxon>Eukaryota</taxon>
        <taxon>Metazoa</taxon>
        <taxon>Ecdysozoa</taxon>
        <taxon>Arthropoda</taxon>
        <taxon>Chelicerata</taxon>
        <taxon>Arachnida</taxon>
        <taxon>Acari</taxon>
        <taxon>Parasitiformes</taxon>
        <taxon>Ixodida</taxon>
        <taxon>Ixodoidea</taxon>
        <taxon>Ixodidae</taxon>
        <taxon>Ixodinae</taxon>
        <taxon>Ixodes</taxon>
    </lineage>
</organism>
<dbReference type="VEuPathDB" id="VectorBase:ISCW016780"/>
<dbReference type="InParanoid" id="B7P8X9"/>
<dbReference type="AlphaFoldDB" id="B7P8X9"/>
<evidence type="ECO:0000256" key="2">
    <source>
        <dbReference type="SAM" id="SignalP"/>
    </source>
</evidence>
<evidence type="ECO:0000313" key="4">
    <source>
        <dbReference type="EnsemblMetazoa" id="ISCW016780-PA"/>
    </source>
</evidence>
<dbReference type="Proteomes" id="UP000001555">
    <property type="component" value="Unassembled WGS sequence"/>
</dbReference>
<protein>
    <recommendedName>
        <fullName evidence="6">Secreted protein</fullName>
    </recommendedName>
</protein>
<feature type="region of interest" description="Disordered" evidence="1">
    <location>
        <begin position="39"/>
        <end position="67"/>
    </location>
</feature>
<evidence type="ECO:0008006" key="6">
    <source>
        <dbReference type="Google" id="ProtNLM"/>
    </source>
</evidence>
<sequence>MAPSWTSSCVVLLLVAPTCPCQLFSGFRLPSLSNPLSDLFNGPGGNPDSDVTNGRAGLKDDPLPDLVPRNGPPQLPTMYRNAFDPMGNGFAYFPRPQPSVVPAFLPQQHLQHYQPSRLPEGLHQQGGGWRIPETRVQLQGRPLVPEEVGGDISSFIRRPENSDKDFSASSTAEDRVIAALKLFKQLRTMAL</sequence>
<dbReference type="EMBL" id="ABJB010485621">
    <property type="status" value="NOT_ANNOTATED_CDS"/>
    <property type="molecule type" value="Genomic_DNA"/>
</dbReference>
<reference evidence="3 5" key="1">
    <citation type="submission" date="2008-03" db="EMBL/GenBank/DDBJ databases">
        <title>Annotation of Ixodes scapularis.</title>
        <authorList>
            <consortium name="Ixodes scapularis Genome Project Consortium"/>
            <person name="Caler E."/>
            <person name="Hannick L.I."/>
            <person name="Bidwell S."/>
            <person name="Joardar V."/>
            <person name="Thiagarajan M."/>
            <person name="Amedeo P."/>
            <person name="Galinsky K.J."/>
            <person name="Schobel S."/>
            <person name="Inman J."/>
            <person name="Hostetler J."/>
            <person name="Miller J."/>
            <person name="Hammond M."/>
            <person name="Megy K."/>
            <person name="Lawson D."/>
            <person name="Kodira C."/>
            <person name="Sutton G."/>
            <person name="Meyer J."/>
            <person name="Hill C.A."/>
            <person name="Birren B."/>
            <person name="Nene V."/>
            <person name="Collins F."/>
            <person name="Alarcon-Chaidez F."/>
            <person name="Wikel S."/>
            <person name="Strausberg R."/>
        </authorList>
    </citation>
    <scope>NUCLEOTIDE SEQUENCE [LARGE SCALE GENOMIC DNA]</scope>
    <source>
        <strain evidence="5">Wikel</strain>
        <strain evidence="3">Wikel colony</strain>
    </source>
</reference>
<gene>
    <name evidence="3" type="ORF">IscW_ISCW016780</name>
</gene>
<dbReference type="EMBL" id="DS660824">
    <property type="protein sequence ID" value="EEC03051.1"/>
    <property type="molecule type" value="Genomic_DNA"/>
</dbReference>
<accession>B7P8X9</accession>
<feature type="signal peptide" evidence="2">
    <location>
        <begin position="1"/>
        <end position="21"/>
    </location>
</feature>
<evidence type="ECO:0000256" key="1">
    <source>
        <dbReference type="SAM" id="MobiDB-lite"/>
    </source>
</evidence>
<keyword evidence="2" id="KW-0732">Signal</keyword>
<dbReference type="EnsemblMetazoa" id="ISCW016780-RA">
    <property type="protein sequence ID" value="ISCW016780-PA"/>
    <property type="gene ID" value="ISCW016780"/>
</dbReference>
<keyword evidence="5" id="KW-1185">Reference proteome</keyword>
<evidence type="ECO:0000313" key="3">
    <source>
        <dbReference type="EMBL" id="EEC03051.1"/>
    </source>
</evidence>
<reference evidence="4" key="2">
    <citation type="submission" date="2020-05" db="UniProtKB">
        <authorList>
            <consortium name="EnsemblMetazoa"/>
        </authorList>
    </citation>
    <scope>IDENTIFICATION</scope>
    <source>
        <strain evidence="4">wikel</strain>
    </source>
</reference>
<name>B7P8X9_IXOSC</name>
<dbReference type="PaxDb" id="6945-B7P8X9"/>
<evidence type="ECO:0000313" key="5">
    <source>
        <dbReference type="Proteomes" id="UP000001555"/>
    </source>
</evidence>
<dbReference type="VEuPathDB" id="VectorBase:ISCI016780"/>
<proteinExistence type="predicted"/>
<feature type="chain" id="PRO_5014567946" description="Secreted protein" evidence="2">
    <location>
        <begin position="22"/>
        <end position="191"/>
    </location>
</feature>